<evidence type="ECO:0000259" key="4">
    <source>
        <dbReference type="Pfam" id="PF00884"/>
    </source>
</evidence>
<dbReference type="PROSITE" id="PS00523">
    <property type="entry name" value="SULFATASE_1"/>
    <property type="match status" value="1"/>
</dbReference>
<dbReference type="PANTHER" id="PTHR43751">
    <property type="entry name" value="SULFATASE"/>
    <property type="match status" value="1"/>
</dbReference>
<dbReference type="EMBL" id="JAVRHR010000001">
    <property type="protein sequence ID" value="MDT0605697.1"/>
    <property type="molecule type" value="Genomic_DNA"/>
</dbReference>
<dbReference type="InterPro" id="IPR024607">
    <property type="entry name" value="Sulfatase_CS"/>
</dbReference>
<reference evidence="5 6" key="1">
    <citation type="submission" date="2023-09" db="EMBL/GenBank/DDBJ databases">
        <authorList>
            <person name="Rey-Velasco X."/>
        </authorList>
    </citation>
    <scope>NUCLEOTIDE SEQUENCE [LARGE SCALE GENOMIC DNA]</scope>
    <source>
        <strain evidence="5 6">F388</strain>
    </source>
</reference>
<sequence>MKHFLLFLFVVLALSGCKKADRTLSQNKISKIRNPQLEFQPNILWIVAEDQSPNVPAFGDSSIVTPTLNRLAKEGVCYDNFFSPHPVCAPARAAIITGMYANSIGASHMRTGPWFNDSMTKEAINSYKALPDGNIPYEAVPPAEVKMFTEYLRASGYYCTNNSKEDYQFVRTMTSWDESSKTGHWRNRPKNKPFFSIFNIGVTHESQIWAKAKDSLLVDKDLEVPVPPYLPDTKIGRKDVRRMYSNILEMDTKVGKILYELEEDGLLDSTIVVWYTDHGGPLPRQKRMLYDSGTKVPMIIRFPSAEFAGQRDDRMISFIDLAPTMLSLVKINLPKHMQGTAFLGSYIREEEPQYVFGAADRFDEFSDKIRSVRDKQFKYIKNYEPSKPLYTDVAYRKQMPIMQELLFLKENHQLTPEQALWFHQPKPKEELYDIINDPFELNNLAESADHKTKLSELKKVLETWVTNINDKGLRTEQELIESFWPQGIQPKTQKPNFEYLNGLLKINCATNGASVGYRFIDEKNKTSTSWKIYSKPIKIDSLKRLEARAHRLGYQRSKIASFN</sequence>
<feature type="signal peptide" evidence="3">
    <location>
        <begin position="1"/>
        <end position="20"/>
    </location>
</feature>
<evidence type="ECO:0000256" key="1">
    <source>
        <dbReference type="ARBA" id="ARBA00008779"/>
    </source>
</evidence>
<keyword evidence="3" id="KW-0732">Signal</keyword>
<comment type="caution">
    <text evidence="5">The sequence shown here is derived from an EMBL/GenBank/DDBJ whole genome shotgun (WGS) entry which is preliminary data.</text>
</comment>
<dbReference type="SUPFAM" id="SSF53649">
    <property type="entry name" value="Alkaline phosphatase-like"/>
    <property type="match status" value="1"/>
</dbReference>
<keyword evidence="6" id="KW-1185">Reference proteome</keyword>
<evidence type="ECO:0000256" key="2">
    <source>
        <dbReference type="ARBA" id="ARBA00022801"/>
    </source>
</evidence>
<dbReference type="InterPro" id="IPR052701">
    <property type="entry name" value="GAG_Ulvan_Degrading_Sulfatases"/>
</dbReference>
<evidence type="ECO:0000313" key="5">
    <source>
        <dbReference type="EMBL" id="MDT0605697.1"/>
    </source>
</evidence>
<accession>A0ABU3A689</accession>
<gene>
    <name evidence="5" type="ORF">RM706_01575</name>
</gene>
<dbReference type="RefSeq" id="WP_311349264.1">
    <property type="nucleotide sequence ID" value="NZ_JAVRHR010000001.1"/>
</dbReference>
<organism evidence="5 6">
    <name type="scientific">Croceitalea rosinachiae</name>
    <dbReference type="NCBI Taxonomy" id="3075596"/>
    <lineage>
        <taxon>Bacteria</taxon>
        <taxon>Pseudomonadati</taxon>
        <taxon>Bacteroidota</taxon>
        <taxon>Flavobacteriia</taxon>
        <taxon>Flavobacteriales</taxon>
        <taxon>Flavobacteriaceae</taxon>
        <taxon>Croceitalea</taxon>
    </lineage>
</organism>
<dbReference type="InterPro" id="IPR000917">
    <property type="entry name" value="Sulfatase_N"/>
</dbReference>
<protein>
    <submittedName>
        <fullName evidence="5">Sulfatase</fullName>
    </submittedName>
</protein>
<dbReference type="Pfam" id="PF00884">
    <property type="entry name" value="Sulfatase"/>
    <property type="match status" value="1"/>
</dbReference>
<dbReference type="Gene3D" id="3.40.720.10">
    <property type="entry name" value="Alkaline Phosphatase, subunit A"/>
    <property type="match status" value="1"/>
</dbReference>
<proteinExistence type="inferred from homology"/>
<feature type="chain" id="PRO_5045450483" evidence="3">
    <location>
        <begin position="21"/>
        <end position="563"/>
    </location>
</feature>
<dbReference type="PROSITE" id="PS51257">
    <property type="entry name" value="PROKAR_LIPOPROTEIN"/>
    <property type="match status" value="1"/>
</dbReference>
<feature type="domain" description="Sulfatase N-terminal" evidence="4">
    <location>
        <begin position="41"/>
        <end position="330"/>
    </location>
</feature>
<comment type="similarity">
    <text evidence="1">Belongs to the sulfatase family.</text>
</comment>
<dbReference type="CDD" id="cd16027">
    <property type="entry name" value="SGSH"/>
    <property type="match status" value="1"/>
</dbReference>
<dbReference type="Proteomes" id="UP001255246">
    <property type="component" value="Unassembled WGS sequence"/>
</dbReference>
<keyword evidence="2" id="KW-0378">Hydrolase</keyword>
<dbReference type="PANTHER" id="PTHR43751:SF1">
    <property type="entry name" value="SULFATASE ATSG-RELATED"/>
    <property type="match status" value="1"/>
</dbReference>
<dbReference type="InterPro" id="IPR017850">
    <property type="entry name" value="Alkaline_phosphatase_core_sf"/>
</dbReference>
<evidence type="ECO:0000256" key="3">
    <source>
        <dbReference type="SAM" id="SignalP"/>
    </source>
</evidence>
<name>A0ABU3A689_9FLAO</name>
<evidence type="ECO:0000313" key="6">
    <source>
        <dbReference type="Proteomes" id="UP001255246"/>
    </source>
</evidence>